<keyword evidence="4" id="KW-0560">Oxidoreductase</keyword>
<dbReference type="SUPFAM" id="SSF56176">
    <property type="entry name" value="FAD-binding/transporter-associated domain-like"/>
    <property type="match status" value="2"/>
</dbReference>
<dbReference type="Proteomes" id="UP001344906">
    <property type="component" value="Unassembled WGS sequence"/>
</dbReference>
<dbReference type="Pfam" id="PF02913">
    <property type="entry name" value="FAD-oxidase_C"/>
    <property type="match status" value="2"/>
</dbReference>
<gene>
    <name evidence="6" type="ORF">KDH_47790</name>
</gene>
<keyword evidence="3" id="KW-0274">FAD</keyword>
<evidence type="ECO:0000313" key="6">
    <source>
        <dbReference type="EMBL" id="GLV57944.1"/>
    </source>
</evidence>
<dbReference type="EMBL" id="BSRI01000002">
    <property type="protein sequence ID" value="GLV57944.1"/>
    <property type="molecule type" value="Genomic_DNA"/>
</dbReference>
<dbReference type="Gene3D" id="1.10.45.10">
    <property type="entry name" value="Vanillyl-alcohol Oxidase, Chain A, domain 4"/>
    <property type="match status" value="1"/>
</dbReference>
<dbReference type="InterPro" id="IPR016169">
    <property type="entry name" value="FAD-bd_PCMH_sub2"/>
</dbReference>
<dbReference type="Gene3D" id="3.30.70.2740">
    <property type="match status" value="1"/>
</dbReference>
<evidence type="ECO:0000256" key="1">
    <source>
        <dbReference type="ARBA" id="ARBA00001974"/>
    </source>
</evidence>
<dbReference type="InterPro" id="IPR004113">
    <property type="entry name" value="FAD-bd_oxidored_4_C"/>
</dbReference>
<accession>A0ABQ6FWB6</accession>
<dbReference type="SUPFAM" id="SSF55103">
    <property type="entry name" value="FAD-linked oxidases, C-terminal domain"/>
    <property type="match status" value="2"/>
</dbReference>
<dbReference type="InterPro" id="IPR016166">
    <property type="entry name" value="FAD-bd_PCMH"/>
</dbReference>
<dbReference type="PANTHER" id="PTHR42934:SF1">
    <property type="entry name" value="GLYCOLATE OXIDASE SUBUNIT GLCD"/>
    <property type="match status" value="1"/>
</dbReference>
<evidence type="ECO:0000259" key="5">
    <source>
        <dbReference type="PROSITE" id="PS51387"/>
    </source>
</evidence>
<reference evidence="6 7" key="1">
    <citation type="submission" date="2023-02" db="EMBL/GenBank/DDBJ databases">
        <title>Dictyobacter halimunensis sp. nov., a new member of the class Ktedonobacteria from forest soil in a geothermal area.</title>
        <authorList>
            <person name="Rachmania M.K."/>
            <person name="Ningsih F."/>
            <person name="Sakai Y."/>
            <person name="Yabe S."/>
            <person name="Yokota A."/>
            <person name="Sjamsuridzal W."/>
        </authorList>
    </citation>
    <scope>NUCLEOTIDE SEQUENCE [LARGE SCALE GENOMIC DNA]</scope>
    <source>
        <strain evidence="6 7">S3.2.2.5</strain>
    </source>
</reference>
<dbReference type="InterPro" id="IPR051914">
    <property type="entry name" value="FAD-linked_OxidoTrans_Type4"/>
</dbReference>
<organism evidence="6 7">
    <name type="scientific">Dictyobacter halimunensis</name>
    <dbReference type="NCBI Taxonomy" id="3026934"/>
    <lineage>
        <taxon>Bacteria</taxon>
        <taxon>Bacillati</taxon>
        <taxon>Chloroflexota</taxon>
        <taxon>Ktedonobacteria</taxon>
        <taxon>Ktedonobacterales</taxon>
        <taxon>Dictyobacteraceae</taxon>
        <taxon>Dictyobacter</taxon>
    </lineage>
</organism>
<feature type="domain" description="FAD-binding PCMH-type" evidence="5">
    <location>
        <begin position="477"/>
        <end position="651"/>
    </location>
</feature>
<comment type="caution">
    <text evidence="6">The sequence shown here is derived from an EMBL/GenBank/DDBJ whole genome shotgun (WGS) entry which is preliminary data.</text>
</comment>
<sequence>MLKENVLYTLKKILPQGQVFTDRASLVAYEVDAGLDKGLPEGVVFPRTTDDVVNVMRWASAHGVPLIARGAGTGLSGGAVADRGGIIVEFAHMNRLKELDPLGRSALVEPALINLRLDERAQTMGLYFPPDPSSQRASTMGGNVAENSGGPHCFKYGVTTNYVTGMDVVLGTSEHIRTGGLAMDYPEYDFCGLITGSEGMLGMITSLSLRLLRRPPAVKTLLAIFDSVEQAGTAVSAVISSGLVPATMEMMDQRIVRIIEPFAHANLPLDAGAVLIIEFDGYPEGLDHQLEEVIQILRSHGGTDMRIARDEEERYKIWLARKSAAGAIAREAPAQYTVDITVPRSRLAEMLAEANRIGDKFNIRMGHVFHAGDGNLHPLILVTDPDDRDLIGRIHASGREMALCCVAMGGSITGEHGVGIEKRDFMPLMHKPEELLAMWDVKQVFDPQFLLNPGKVFPLPAADESGPYAGYTPLEKLVPATAELSAQGYTPTTAEEAARQLQALSQAGRSVTITSAPLDEQDGRISTSALRGVLAYAPDDLYITVGAGTPLSEIQAFLRERGQHIPLVSPWPDMSIGALVATNLNAPLRMRYGALRDVVLCATVALADGRVIRTGRPIVKNVAGFDLTRIFIGSHGTLGLLADISLKIFALPRARKTLLFPVEDLSSGLRWGQEMLQLALTASSIVLTEDNTQERESSGAYLLAYTAEGVPEDVEAELAQVTEVLQRLNAPAPFVTETLSGTELWTSSMQKADQRSLIVRIGVPVKNLAIYLEGISRQLRDTSYVVDFASGFVYAIYKVESAEAARAWLNAVRHQALALHGYAIVLAQPAALEGQLERWGYQPSSLEVMRRLKTRWDPRHILNPAAFVLD</sequence>
<dbReference type="RefSeq" id="WP_338254006.1">
    <property type="nucleotide sequence ID" value="NZ_BSRI01000002.1"/>
</dbReference>
<name>A0ABQ6FWB6_9CHLR</name>
<keyword evidence="2" id="KW-0285">Flavoprotein</keyword>
<comment type="cofactor">
    <cofactor evidence="1">
        <name>FAD</name>
        <dbReference type="ChEBI" id="CHEBI:57692"/>
    </cofactor>
</comment>
<dbReference type="InterPro" id="IPR006094">
    <property type="entry name" value="Oxid_FAD_bind_N"/>
</dbReference>
<dbReference type="Pfam" id="PF01565">
    <property type="entry name" value="FAD_binding_4"/>
    <property type="match status" value="2"/>
</dbReference>
<evidence type="ECO:0000256" key="3">
    <source>
        <dbReference type="ARBA" id="ARBA00022827"/>
    </source>
</evidence>
<dbReference type="Gene3D" id="3.30.465.10">
    <property type="match status" value="2"/>
</dbReference>
<keyword evidence="7" id="KW-1185">Reference proteome</keyword>
<protein>
    <submittedName>
        <fullName evidence="6">Lactate dehydrogenase</fullName>
    </submittedName>
</protein>
<dbReference type="PANTHER" id="PTHR42934">
    <property type="entry name" value="GLYCOLATE OXIDASE SUBUNIT GLCD"/>
    <property type="match status" value="1"/>
</dbReference>
<evidence type="ECO:0000256" key="2">
    <source>
        <dbReference type="ARBA" id="ARBA00022630"/>
    </source>
</evidence>
<evidence type="ECO:0000256" key="4">
    <source>
        <dbReference type="ARBA" id="ARBA00023002"/>
    </source>
</evidence>
<dbReference type="InterPro" id="IPR036318">
    <property type="entry name" value="FAD-bd_PCMH-like_sf"/>
</dbReference>
<feature type="domain" description="FAD-binding PCMH-type" evidence="5">
    <location>
        <begin position="36"/>
        <end position="214"/>
    </location>
</feature>
<dbReference type="InterPro" id="IPR016171">
    <property type="entry name" value="Vanillyl_alc_oxidase_C-sub2"/>
</dbReference>
<dbReference type="InterPro" id="IPR016164">
    <property type="entry name" value="FAD-linked_Oxase-like_C"/>
</dbReference>
<evidence type="ECO:0000313" key="7">
    <source>
        <dbReference type="Proteomes" id="UP001344906"/>
    </source>
</evidence>
<proteinExistence type="predicted"/>
<dbReference type="PROSITE" id="PS51387">
    <property type="entry name" value="FAD_PCMH"/>
    <property type="match status" value="2"/>
</dbReference>